<dbReference type="RefSeq" id="WP_222874041.1">
    <property type="nucleotide sequence ID" value="NZ_CP039704.1"/>
</dbReference>
<evidence type="ECO:0000313" key="1">
    <source>
        <dbReference type="EMBL" id="QCI79215.1"/>
    </source>
</evidence>
<organism evidence="1 2">
    <name type="scientific">Hankyongella ginsenosidimutans</name>
    <dbReference type="NCBI Taxonomy" id="1763828"/>
    <lineage>
        <taxon>Bacteria</taxon>
        <taxon>Pseudomonadati</taxon>
        <taxon>Pseudomonadota</taxon>
        <taxon>Alphaproteobacteria</taxon>
        <taxon>Sphingomonadales</taxon>
        <taxon>Sphingomonadaceae</taxon>
        <taxon>Hankyongella</taxon>
    </lineage>
</organism>
<dbReference type="AlphaFoldDB" id="A0A4D7C674"/>
<dbReference type="Proteomes" id="UP000298714">
    <property type="component" value="Chromosome"/>
</dbReference>
<accession>A0A4D7C674</accession>
<proteinExistence type="predicted"/>
<dbReference type="KEGG" id="hgn:E6W36_05535"/>
<dbReference type="EMBL" id="CP039704">
    <property type="protein sequence ID" value="QCI79215.1"/>
    <property type="molecule type" value="Genomic_DNA"/>
</dbReference>
<gene>
    <name evidence="1" type="ORF">E6W36_05535</name>
</gene>
<sequence length="108" mass="11806">MQDIETVFRAPTVPELSSQQRLMLWGIRHWVRATLSGVDPSQGLEAAFQRFGVQNGAARIGLLMAAAVSVWPEPFRVAPPCCRQPVTTDEHTVLRVLALAGRGSDRGP</sequence>
<evidence type="ECO:0000313" key="2">
    <source>
        <dbReference type="Proteomes" id="UP000298714"/>
    </source>
</evidence>
<reference evidence="2" key="1">
    <citation type="submission" date="2019-04" db="EMBL/GenBank/DDBJ databases">
        <title>Complete genome sequence of Sphingomonas sp. W1-2-3.</title>
        <authorList>
            <person name="Im W.T."/>
        </authorList>
    </citation>
    <scope>NUCLEOTIDE SEQUENCE [LARGE SCALE GENOMIC DNA]</scope>
    <source>
        <strain evidence="2">W1-2-3</strain>
    </source>
</reference>
<protein>
    <submittedName>
        <fullName evidence="1">Uncharacterized protein</fullName>
    </submittedName>
</protein>
<name>A0A4D7C674_9SPHN</name>
<keyword evidence="2" id="KW-1185">Reference proteome</keyword>